<evidence type="ECO:0000313" key="9">
    <source>
        <dbReference type="Proteomes" id="UP000001514"/>
    </source>
</evidence>
<dbReference type="InterPro" id="IPR040911">
    <property type="entry name" value="Exostosin_GT47"/>
</dbReference>
<proteinExistence type="inferred from homology"/>
<comment type="similarity">
    <text evidence="2">Belongs to the glycosyltransferase 47 family.</text>
</comment>
<evidence type="ECO:0000256" key="5">
    <source>
        <dbReference type="SAM" id="MobiDB-lite"/>
    </source>
</evidence>
<dbReference type="EMBL" id="GL377649">
    <property type="protein sequence ID" value="EFJ11078.1"/>
    <property type="molecule type" value="Genomic_DNA"/>
</dbReference>
<dbReference type="Proteomes" id="UP000001514">
    <property type="component" value="Unassembled WGS sequence"/>
</dbReference>
<evidence type="ECO:0000256" key="1">
    <source>
        <dbReference type="ARBA" id="ARBA00004323"/>
    </source>
</evidence>
<feature type="domain" description="Exostosin GT47" evidence="7">
    <location>
        <begin position="207"/>
        <end position="542"/>
    </location>
</feature>
<evidence type="ECO:0000313" key="8">
    <source>
        <dbReference type="EMBL" id="EFJ11078.1"/>
    </source>
</evidence>
<dbReference type="AlphaFoldDB" id="D8SWT0"/>
<name>D8SWT0_SELML</name>
<keyword evidence="3" id="KW-0735">Signal-anchor</keyword>
<dbReference type="OrthoDB" id="1924787at2759"/>
<evidence type="ECO:0000259" key="7">
    <source>
        <dbReference type="Pfam" id="PF03016"/>
    </source>
</evidence>
<dbReference type="InParanoid" id="D8SWT0"/>
<sequence length="610" mass="68134">MRTLLFPPFLALLAIIFWSASLQIPSASVLDFECLVCHGVNVVKNPLWQLGALSLERDPPKQRSESEIVVASDSVTGLPSLDDQDRVFQLEIPSTSATASADLEGGEDEIDKQKEIGEFFQELQRNSSSTIADRNSTLEDSSQAGERPLQPPNDPSIARNASINPPSISSLTADGQEEKRAIQEVERLMQFLRRSGSGQVKKSPQDCQGRNVYVYDLPPKFNADLLKQCETLLPWMSMCDFVRNSGMGLPVSIDAARDFLTPRGSWFKTHQYALEMIFHARILDYSCRVLDPSLADVFYVPYYAGLDVMRSNFMPNVSSAQRDVLGDELMTWLTKQPSTWKTGDRRDHVIALGKISWDFRRMTSDARWGSNLLARADMANVTKLLIERHPWHPNDVGVPHPTFFHPGSDADITTWQARVLRDDVRPSLVAFAGQPRPGQAGSIRGELIRQCTARSDLCRSLDCGSRACFGPEATLGLFLASDFCLQPVGDSPTRRSVFDSLLAGCIPVFFDPFTAYYQYPWHLPSNGSAYSVMIAADSVTDVDIVGELQKIPFARRKEMRHFIVHEILPGIVYAQPGSKLEKFEDAFDVAMKNVIARVASREIYDSSELR</sequence>
<gene>
    <name evidence="8" type="primary">GT47A3-1</name>
    <name evidence="8" type="ORF">SELMODRAFT_451118</name>
</gene>
<keyword evidence="3" id="KW-0812">Transmembrane</keyword>
<accession>D8SWT0</accession>
<keyword evidence="6" id="KW-0732">Signal</keyword>
<dbReference type="InterPro" id="IPR004263">
    <property type="entry name" value="Exostosin"/>
</dbReference>
<organism evidence="9">
    <name type="scientific">Selaginella moellendorffii</name>
    <name type="common">Spikemoss</name>
    <dbReference type="NCBI Taxonomy" id="88036"/>
    <lineage>
        <taxon>Eukaryota</taxon>
        <taxon>Viridiplantae</taxon>
        <taxon>Streptophyta</taxon>
        <taxon>Embryophyta</taxon>
        <taxon>Tracheophyta</taxon>
        <taxon>Lycopodiopsida</taxon>
        <taxon>Selaginellales</taxon>
        <taxon>Selaginellaceae</taxon>
        <taxon>Selaginella</taxon>
    </lineage>
</organism>
<dbReference type="HOGENOM" id="CLU_012659_1_0_1"/>
<evidence type="ECO:0000256" key="4">
    <source>
        <dbReference type="ARBA" id="ARBA00023034"/>
    </source>
</evidence>
<keyword evidence="8" id="KW-0328">Glycosyltransferase</keyword>
<dbReference type="KEGG" id="smo:SELMODRAFT_451118"/>
<evidence type="ECO:0000256" key="3">
    <source>
        <dbReference type="ARBA" id="ARBA00022968"/>
    </source>
</evidence>
<dbReference type="GO" id="GO:0016757">
    <property type="term" value="F:glycosyltransferase activity"/>
    <property type="evidence" value="ECO:0007669"/>
    <property type="project" value="UniProtKB-KW"/>
</dbReference>
<dbReference type="GO" id="GO:0000139">
    <property type="term" value="C:Golgi membrane"/>
    <property type="evidence" value="ECO:0007669"/>
    <property type="project" value="UniProtKB-SubCell"/>
</dbReference>
<feature type="chain" id="PRO_5003123110" evidence="6">
    <location>
        <begin position="22"/>
        <end position="610"/>
    </location>
</feature>
<dbReference type="OMA" id="KTEDPRI"/>
<feature type="compositionally biased region" description="Polar residues" evidence="5">
    <location>
        <begin position="124"/>
        <end position="144"/>
    </location>
</feature>
<reference evidence="8 9" key="1">
    <citation type="journal article" date="2011" name="Science">
        <title>The Selaginella genome identifies genetic changes associated with the evolution of vascular plants.</title>
        <authorList>
            <person name="Banks J.A."/>
            <person name="Nishiyama T."/>
            <person name="Hasebe M."/>
            <person name="Bowman J.L."/>
            <person name="Gribskov M."/>
            <person name="dePamphilis C."/>
            <person name="Albert V.A."/>
            <person name="Aono N."/>
            <person name="Aoyama T."/>
            <person name="Ambrose B.A."/>
            <person name="Ashton N.W."/>
            <person name="Axtell M.J."/>
            <person name="Barker E."/>
            <person name="Barker M.S."/>
            <person name="Bennetzen J.L."/>
            <person name="Bonawitz N.D."/>
            <person name="Chapple C."/>
            <person name="Cheng C."/>
            <person name="Correa L.G."/>
            <person name="Dacre M."/>
            <person name="DeBarry J."/>
            <person name="Dreyer I."/>
            <person name="Elias M."/>
            <person name="Engstrom E.M."/>
            <person name="Estelle M."/>
            <person name="Feng L."/>
            <person name="Finet C."/>
            <person name="Floyd S.K."/>
            <person name="Frommer W.B."/>
            <person name="Fujita T."/>
            <person name="Gramzow L."/>
            <person name="Gutensohn M."/>
            <person name="Harholt J."/>
            <person name="Hattori M."/>
            <person name="Heyl A."/>
            <person name="Hirai T."/>
            <person name="Hiwatashi Y."/>
            <person name="Ishikawa M."/>
            <person name="Iwata M."/>
            <person name="Karol K.G."/>
            <person name="Koehler B."/>
            <person name="Kolukisaoglu U."/>
            <person name="Kubo M."/>
            <person name="Kurata T."/>
            <person name="Lalonde S."/>
            <person name="Li K."/>
            <person name="Li Y."/>
            <person name="Litt A."/>
            <person name="Lyons E."/>
            <person name="Manning G."/>
            <person name="Maruyama T."/>
            <person name="Michael T.P."/>
            <person name="Mikami K."/>
            <person name="Miyazaki S."/>
            <person name="Morinaga S."/>
            <person name="Murata T."/>
            <person name="Mueller-Roeber B."/>
            <person name="Nelson D.R."/>
            <person name="Obara M."/>
            <person name="Oguri Y."/>
            <person name="Olmstead R.G."/>
            <person name="Onodera N."/>
            <person name="Petersen B.L."/>
            <person name="Pils B."/>
            <person name="Prigge M."/>
            <person name="Rensing S.A."/>
            <person name="Riano-Pachon D.M."/>
            <person name="Roberts A.W."/>
            <person name="Sato Y."/>
            <person name="Scheller H.V."/>
            <person name="Schulz B."/>
            <person name="Schulz C."/>
            <person name="Shakirov E.V."/>
            <person name="Shibagaki N."/>
            <person name="Shinohara N."/>
            <person name="Shippen D.E."/>
            <person name="Soerensen I."/>
            <person name="Sotooka R."/>
            <person name="Sugimoto N."/>
            <person name="Sugita M."/>
            <person name="Sumikawa N."/>
            <person name="Tanurdzic M."/>
            <person name="Theissen G."/>
            <person name="Ulvskov P."/>
            <person name="Wakazuki S."/>
            <person name="Weng J.K."/>
            <person name="Willats W.W."/>
            <person name="Wipf D."/>
            <person name="Wolf P.G."/>
            <person name="Yang L."/>
            <person name="Zimmer A.D."/>
            <person name="Zhu Q."/>
            <person name="Mitros T."/>
            <person name="Hellsten U."/>
            <person name="Loque D."/>
            <person name="Otillar R."/>
            <person name="Salamov A."/>
            <person name="Schmutz J."/>
            <person name="Shapiro H."/>
            <person name="Lindquist E."/>
            <person name="Lucas S."/>
            <person name="Rokhsar D."/>
            <person name="Grigoriev I.V."/>
        </authorList>
    </citation>
    <scope>NUCLEOTIDE SEQUENCE [LARGE SCALE GENOMIC DNA]</scope>
</reference>
<comment type="subcellular location">
    <subcellularLocation>
        <location evidence="1">Golgi apparatus membrane</location>
        <topology evidence="1">Single-pass type II membrane protein</topology>
    </subcellularLocation>
</comment>
<dbReference type="PANTHER" id="PTHR11062">
    <property type="entry name" value="EXOSTOSIN HEPARAN SULFATE GLYCOSYLTRANSFERASE -RELATED"/>
    <property type="match status" value="1"/>
</dbReference>
<dbReference type="PANTHER" id="PTHR11062:SF117">
    <property type="entry name" value="XYLOGLUCAN-SPECIFIC GALACTURONOSYLTRANSFERASE 1"/>
    <property type="match status" value="1"/>
</dbReference>
<dbReference type="eggNOG" id="KOG1021">
    <property type="taxonomic scope" value="Eukaryota"/>
</dbReference>
<dbReference type="Gramene" id="EFJ11078">
    <property type="protein sequence ID" value="EFJ11078"/>
    <property type="gene ID" value="SELMODRAFT_451118"/>
</dbReference>
<protein>
    <submittedName>
        <fullName evidence="8">Galactosyltransferase-like protein</fullName>
    </submittedName>
</protein>
<feature type="signal peptide" evidence="6">
    <location>
        <begin position="1"/>
        <end position="21"/>
    </location>
</feature>
<dbReference type="Pfam" id="PF03016">
    <property type="entry name" value="Exostosin_GT47"/>
    <property type="match status" value="1"/>
</dbReference>
<evidence type="ECO:0000256" key="6">
    <source>
        <dbReference type="SAM" id="SignalP"/>
    </source>
</evidence>
<keyword evidence="9" id="KW-1185">Reference proteome</keyword>
<feature type="compositionally biased region" description="Polar residues" evidence="5">
    <location>
        <begin position="159"/>
        <end position="173"/>
    </location>
</feature>
<feature type="region of interest" description="Disordered" evidence="5">
    <location>
        <begin position="124"/>
        <end position="178"/>
    </location>
</feature>
<evidence type="ECO:0000256" key="2">
    <source>
        <dbReference type="ARBA" id="ARBA00010271"/>
    </source>
</evidence>
<dbReference type="GeneID" id="9651911"/>
<keyword evidence="4" id="KW-0333">Golgi apparatus</keyword>
<keyword evidence="8" id="KW-0808">Transferase</keyword>